<keyword evidence="2" id="KW-1185">Reference proteome</keyword>
<gene>
    <name evidence="1" type="ORF">G6034_14600</name>
</gene>
<dbReference type="RefSeq" id="WP_176635829.1">
    <property type="nucleotide sequence ID" value="NZ_JAAMFM010000024.1"/>
</dbReference>
<evidence type="ECO:0000313" key="2">
    <source>
        <dbReference type="Proteomes" id="UP000543556"/>
    </source>
</evidence>
<dbReference type="AlphaFoldDB" id="A0A7Y7IIJ4"/>
<proteinExistence type="predicted"/>
<reference evidence="1 2" key="1">
    <citation type="submission" date="2020-02" db="EMBL/GenBank/DDBJ databases">
        <title>Genome sequence of strain AETb3-4.</title>
        <authorList>
            <person name="Gao J."/>
            <person name="Zhang X."/>
        </authorList>
    </citation>
    <scope>NUCLEOTIDE SEQUENCE [LARGE SCALE GENOMIC DNA]</scope>
    <source>
        <strain evidence="1 2">AETb3-4</strain>
    </source>
</reference>
<accession>A0A7Y7IIJ4</accession>
<evidence type="ECO:0000313" key="1">
    <source>
        <dbReference type="EMBL" id="NVM96110.1"/>
    </source>
</evidence>
<organism evidence="1 2">
    <name type="scientific">Arthrobacter wenxiniae</name>
    <dbReference type="NCBI Taxonomy" id="2713570"/>
    <lineage>
        <taxon>Bacteria</taxon>
        <taxon>Bacillati</taxon>
        <taxon>Actinomycetota</taxon>
        <taxon>Actinomycetes</taxon>
        <taxon>Micrococcales</taxon>
        <taxon>Micrococcaceae</taxon>
        <taxon>Arthrobacter</taxon>
    </lineage>
</organism>
<comment type="caution">
    <text evidence="1">The sequence shown here is derived from an EMBL/GenBank/DDBJ whole genome shotgun (WGS) entry which is preliminary data.</text>
</comment>
<sequence>MKIIPDHAAPLYLSEVRHTDGRMTAALSPNPAQVATLAGAPASFRDVSVVREALLKGIAISRTETLRHVDAVEVGVKLHSLLEELIAAGGSIDAVDFHRVTLAPGLVTARSSSVLTGRGPHPSLARPGD</sequence>
<protein>
    <submittedName>
        <fullName evidence="1">Uncharacterized protein</fullName>
    </submittedName>
</protein>
<dbReference type="EMBL" id="JAAMFM010000024">
    <property type="protein sequence ID" value="NVM96110.1"/>
    <property type="molecule type" value="Genomic_DNA"/>
</dbReference>
<dbReference type="Proteomes" id="UP000543556">
    <property type="component" value="Unassembled WGS sequence"/>
</dbReference>
<name>A0A7Y7IIJ4_9MICC</name>